<organism evidence="2 3">
    <name type="scientific">Microbacterium saccharophilum</name>
    <dbReference type="NCBI Taxonomy" id="1213358"/>
    <lineage>
        <taxon>Bacteria</taxon>
        <taxon>Bacillati</taxon>
        <taxon>Actinomycetota</taxon>
        <taxon>Actinomycetes</taxon>
        <taxon>Micrococcales</taxon>
        <taxon>Microbacteriaceae</taxon>
        <taxon>Microbacterium</taxon>
    </lineage>
</organism>
<accession>A0A5C8I1E2</accession>
<dbReference type="InterPro" id="IPR049790">
    <property type="entry name" value="Rv3655c/TadE"/>
</dbReference>
<keyword evidence="1" id="KW-1133">Transmembrane helix</keyword>
<dbReference type="Proteomes" id="UP000321949">
    <property type="component" value="Unassembled WGS sequence"/>
</dbReference>
<reference evidence="2 3" key="1">
    <citation type="submission" date="2019-08" db="EMBL/GenBank/DDBJ databases">
        <authorList>
            <person name="Dong K."/>
        </authorList>
    </citation>
    <scope>NUCLEOTIDE SEQUENCE [LARGE SCALE GENOMIC DNA]</scope>
    <source>
        <strain evidence="2 3">K-1</strain>
    </source>
</reference>
<dbReference type="RefSeq" id="WP_147051334.1">
    <property type="nucleotide sequence ID" value="NZ_BKAH01000017.1"/>
</dbReference>
<feature type="transmembrane region" description="Helical" evidence="1">
    <location>
        <begin position="15"/>
        <end position="36"/>
    </location>
</feature>
<evidence type="ECO:0000313" key="2">
    <source>
        <dbReference type="EMBL" id="TXK11529.1"/>
    </source>
</evidence>
<keyword evidence="1" id="KW-0812">Transmembrane</keyword>
<evidence type="ECO:0000313" key="3">
    <source>
        <dbReference type="Proteomes" id="UP000321949"/>
    </source>
</evidence>
<comment type="caution">
    <text evidence="2">The sequence shown here is derived from an EMBL/GenBank/DDBJ whole genome shotgun (WGS) entry which is preliminary data.</text>
</comment>
<dbReference type="EMBL" id="VRSX01000003">
    <property type="protein sequence ID" value="TXK11529.1"/>
    <property type="molecule type" value="Genomic_DNA"/>
</dbReference>
<name>A0A5C8I1E2_9MICO</name>
<proteinExistence type="predicted"/>
<keyword evidence="3" id="KW-1185">Reference proteome</keyword>
<evidence type="ECO:0000256" key="1">
    <source>
        <dbReference type="SAM" id="Phobius"/>
    </source>
</evidence>
<protein>
    <submittedName>
        <fullName evidence="2">TadE family protein</fullName>
    </submittedName>
</protein>
<gene>
    <name evidence="2" type="ORF">FVP74_09380</name>
</gene>
<dbReference type="NCBIfam" id="NF041390">
    <property type="entry name" value="TadE_Rv3655c"/>
    <property type="match status" value="1"/>
</dbReference>
<keyword evidence="1" id="KW-0472">Membrane</keyword>
<sequence length="110" mass="10965">MITRSDERGSVTAEFAVVVPAVVLVMLLCAATLTGAARQVRLEQAVAQAARLAARGEDGARVRAAAAALGGTVSVRDDGDLVCATATAPPAVALPLPPLRASSCALSGGR</sequence>
<dbReference type="AlphaFoldDB" id="A0A5C8I1E2"/>